<reference evidence="2 3" key="1">
    <citation type="submission" date="2017-09" db="EMBL/GenBank/DDBJ databases">
        <title>Sphingomonas panjinensis sp.nov., isolated from oil-contaminated soil.</title>
        <authorList>
            <person name="Wang L."/>
            <person name="Chen L."/>
        </authorList>
    </citation>
    <scope>NUCLEOTIDE SEQUENCE [LARGE SCALE GENOMIC DNA]</scope>
    <source>
        <strain evidence="2 3">FW-11</strain>
    </source>
</reference>
<evidence type="ECO:0000256" key="1">
    <source>
        <dbReference type="SAM" id="MobiDB-lite"/>
    </source>
</evidence>
<dbReference type="OrthoDB" id="9783435at2"/>
<dbReference type="InterPro" id="IPR043129">
    <property type="entry name" value="ATPase_NBD"/>
</dbReference>
<feature type="region of interest" description="Disordered" evidence="1">
    <location>
        <begin position="80"/>
        <end position="101"/>
    </location>
</feature>
<proteinExistence type="predicted"/>
<protein>
    <submittedName>
        <fullName evidence="2">Uncharacterized protein</fullName>
    </submittedName>
</protein>
<sequence length="101" mass="10595">MDDGKKLFDAIEAGGTKFSCLIGSGPGHIRARARIETITPGETFGKVLAFFRQGRDMLGPLSGLGIGSFGPLDLNPSSPAYGHITDMPKPGWANAGARHGR</sequence>
<dbReference type="Proteomes" id="UP000244162">
    <property type="component" value="Unassembled WGS sequence"/>
</dbReference>
<evidence type="ECO:0000313" key="2">
    <source>
        <dbReference type="EMBL" id="PTQ09801.1"/>
    </source>
</evidence>
<gene>
    <name evidence="2" type="ORF">CLG96_11515</name>
</gene>
<dbReference type="AlphaFoldDB" id="A0A2T5FVJ8"/>
<name>A0A2T5FVJ8_9SPHN</name>
<dbReference type="SUPFAM" id="SSF53067">
    <property type="entry name" value="Actin-like ATPase domain"/>
    <property type="match status" value="1"/>
</dbReference>
<dbReference type="Pfam" id="PF00480">
    <property type="entry name" value="ROK"/>
    <property type="match status" value="1"/>
</dbReference>
<dbReference type="RefSeq" id="WP_107968155.1">
    <property type="nucleotide sequence ID" value="NZ_NWBU01000010.1"/>
</dbReference>
<accession>A0A2T5FVJ8</accession>
<organism evidence="2 3">
    <name type="scientific">Sphingomonas oleivorans</name>
    <dbReference type="NCBI Taxonomy" id="1735121"/>
    <lineage>
        <taxon>Bacteria</taxon>
        <taxon>Pseudomonadati</taxon>
        <taxon>Pseudomonadota</taxon>
        <taxon>Alphaproteobacteria</taxon>
        <taxon>Sphingomonadales</taxon>
        <taxon>Sphingomonadaceae</taxon>
        <taxon>Sphingomonas</taxon>
    </lineage>
</organism>
<comment type="caution">
    <text evidence="2">The sequence shown here is derived from an EMBL/GenBank/DDBJ whole genome shotgun (WGS) entry which is preliminary data.</text>
</comment>
<dbReference type="Gene3D" id="3.30.420.40">
    <property type="match status" value="1"/>
</dbReference>
<evidence type="ECO:0000313" key="3">
    <source>
        <dbReference type="Proteomes" id="UP000244162"/>
    </source>
</evidence>
<dbReference type="InterPro" id="IPR000600">
    <property type="entry name" value="ROK"/>
</dbReference>
<keyword evidence="3" id="KW-1185">Reference proteome</keyword>
<dbReference type="EMBL" id="NWBU01000010">
    <property type="protein sequence ID" value="PTQ09801.1"/>
    <property type="molecule type" value="Genomic_DNA"/>
</dbReference>